<evidence type="ECO:0000313" key="3">
    <source>
        <dbReference type="EMBL" id="PMD67515.1"/>
    </source>
</evidence>
<accession>A0A2J6TWY1</accession>
<dbReference type="GeneID" id="36587074"/>
<dbReference type="Proteomes" id="UP000235371">
    <property type="component" value="Unassembled WGS sequence"/>
</dbReference>
<name>A0A2J6TWY1_9HELO</name>
<proteinExistence type="predicted"/>
<evidence type="ECO:0000256" key="1">
    <source>
        <dbReference type="SAM" id="MobiDB-lite"/>
    </source>
</evidence>
<dbReference type="EMBL" id="KZ613740">
    <property type="protein sequence ID" value="PMD67515.1"/>
    <property type="molecule type" value="Genomic_DNA"/>
</dbReference>
<dbReference type="RefSeq" id="XP_024744419.1">
    <property type="nucleotide sequence ID" value="XM_024878997.1"/>
</dbReference>
<protein>
    <submittedName>
        <fullName evidence="3">HET-domain-containing protein</fullName>
    </submittedName>
</protein>
<dbReference type="PANTHER" id="PTHR24148:SF73">
    <property type="entry name" value="HET DOMAIN PROTEIN (AFU_ORTHOLOGUE AFUA_8G01020)"/>
    <property type="match status" value="1"/>
</dbReference>
<dbReference type="InParanoid" id="A0A2J6TWY1"/>
<reference evidence="3 4" key="1">
    <citation type="submission" date="2016-04" db="EMBL/GenBank/DDBJ databases">
        <title>A degradative enzymes factory behind the ericoid mycorrhizal symbiosis.</title>
        <authorList>
            <consortium name="DOE Joint Genome Institute"/>
            <person name="Martino E."/>
            <person name="Morin E."/>
            <person name="Grelet G."/>
            <person name="Kuo A."/>
            <person name="Kohler A."/>
            <person name="Daghino S."/>
            <person name="Barry K."/>
            <person name="Choi C."/>
            <person name="Cichocki N."/>
            <person name="Clum A."/>
            <person name="Copeland A."/>
            <person name="Hainaut M."/>
            <person name="Haridas S."/>
            <person name="Labutti K."/>
            <person name="Lindquist E."/>
            <person name="Lipzen A."/>
            <person name="Khouja H.-R."/>
            <person name="Murat C."/>
            <person name="Ohm R."/>
            <person name="Olson A."/>
            <person name="Spatafora J."/>
            <person name="Veneault-Fourrey C."/>
            <person name="Henrissat B."/>
            <person name="Grigoriev I."/>
            <person name="Martin F."/>
            <person name="Perotto S."/>
        </authorList>
    </citation>
    <scope>NUCLEOTIDE SEQUENCE [LARGE SCALE GENOMIC DNA]</scope>
    <source>
        <strain evidence="3 4">E</strain>
    </source>
</reference>
<dbReference type="Pfam" id="PF06985">
    <property type="entry name" value="HET"/>
    <property type="match status" value="1"/>
</dbReference>
<dbReference type="InterPro" id="IPR010730">
    <property type="entry name" value="HET"/>
</dbReference>
<dbReference type="InterPro" id="IPR052895">
    <property type="entry name" value="HetReg/Transcr_Mod"/>
</dbReference>
<feature type="region of interest" description="Disordered" evidence="1">
    <location>
        <begin position="270"/>
        <end position="294"/>
    </location>
</feature>
<evidence type="ECO:0000259" key="2">
    <source>
        <dbReference type="Pfam" id="PF06985"/>
    </source>
</evidence>
<dbReference type="OrthoDB" id="2157530at2759"/>
<organism evidence="3 4">
    <name type="scientific">Hyaloscypha bicolor E</name>
    <dbReference type="NCBI Taxonomy" id="1095630"/>
    <lineage>
        <taxon>Eukaryota</taxon>
        <taxon>Fungi</taxon>
        <taxon>Dikarya</taxon>
        <taxon>Ascomycota</taxon>
        <taxon>Pezizomycotina</taxon>
        <taxon>Leotiomycetes</taxon>
        <taxon>Helotiales</taxon>
        <taxon>Hyaloscyphaceae</taxon>
        <taxon>Hyaloscypha</taxon>
        <taxon>Hyaloscypha bicolor</taxon>
    </lineage>
</organism>
<dbReference type="Pfam" id="PF26639">
    <property type="entry name" value="Het-6_barrel"/>
    <property type="match status" value="1"/>
</dbReference>
<feature type="compositionally biased region" description="Acidic residues" evidence="1">
    <location>
        <begin position="277"/>
        <end position="291"/>
    </location>
</feature>
<dbReference type="STRING" id="1095630.A0A2J6TWY1"/>
<feature type="domain" description="Heterokaryon incompatibility" evidence="2">
    <location>
        <begin position="50"/>
        <end position="156"/>
    </location>
</feature>
<keyword evidence="4" id="KW-1185">Reference proteome</keyword>
<evidence type="ECO:0000313" key="4">
    <source>
        <dbReference type="Proteomes" id="UP000235371"/>
    </source>
</evidence>
<sequence length="712" mass="81038">MDQTSNSFEYKPLDEVAQEIRLVRLLPGSGQERICCSLDHAFLAHAASSYEALSYFWGDPKATLPISLDVTTFQVTENLESALRHLRLEDRDRTLWIDAICIDQANPKERARQVQVMGKIYQRARRVLVWLGDEIQDTGLAFELMIKRADGESLAEALVPSVQKRGEAMLQHWLLLDRKGSISRRTRSASVKSRVLGGRITKLNRILRDPRPNIALEPRVVHVLEQQAQLMQAFDPPTRKVIEALPLMGEDEEECGFRGEDEVDAERAIERETSQGPEEEDWTEEIEPESLEESRNDRAIEAFGDLFNRPWWKRIWVVQELARSRQATFICGSHSASWETMRANVVPQEDDLTWGYHPCVADMLSVWGPYSTQERRCVGLLDYLSTFRYCGATDPRDKVFALLGLAIDIDGSDLDANYSLELEDLYKRVVRVMISQHRNLDVLGHVLGMGLLDGSDRKVTFPSWTPDWRMKVTATPFQEILTMNGEANFYSASGTSTPNFSFSPDFQILTLEGFVFGTLQHLEEVLEDLGSLFGNDFNEANQHLTVIQRWEERALEEPVTLCPYLGKTGRLDAFWRTLTADAFLGQRKAPDEIFKQFEVWSGRTDLASVIDPEDLPTQYINYATPFVRSLDEASSGRRFLVSDGGYMGLAPQSAEEADLICVLLGGQTPFVLRPREDLYELIGPCYVHGIMDGEAMEQSRLRNFELEDFRLQ</sequence>
<gene>
    <name evidence="3" type="ORF">K444DRAFT_606450</name>
</gene>
<dbReference type="PANTHER" id="PTHR24148">
    <property type="entry name" value="ANKYRIN REPEAT DOMAIN-CONTAINING PROTEIN 39 HOMOLOG-RELATED"/>
    <property type="match status" value="1"/>
</dbReference>
<dbReference type="AlphaFoldDB" id="A0A2J6TWY1"/>